<dbReference type="PROSITE" id="PS51123">
    <property type="entry name" value="OMPA_2"/>
    <property type="match status" value="1"/>
</dbReference>
<dbReference type="SMART" id="SM00028">
    <property type="entry name" value="TPR"/>
    <property type="match status" value="2"/>
</dbReference>
<feature type="repeat" description="TPR" evidence="4">
    <location>
        <begin position="66"/>
        <end position="99"/>
    </location>
</feature>
<dbReference type="InterPro" id="IPR006664">
    <property type="entry name" value="OMP_bac"/>
</dbReference>
<keyword evidence="8" id="KW-0282">Flagellum</keyword>
<dbReference type="PROSITE" id="PS50005">
    <property type="entry name" value="TPR"/>
    <property type="match status" value="1"/>
</dbReference>
<dbReference type="OrthoDB" id="9809364at2"/>
<dbReference type="CDD" id="cd07185">
    <property type="entry name" value="OmpA_C-like"/>
    <property type="match status" value="1"/>
</dbReference>
<dbReference type="PANTHER" id="PTHR30329">
    <property type="entry name" value="STATOR ELEMENT OF FLAGELLAR MOTOR COMPLEX"/>
    <property type="match status" value="1"/>
</dbReference>
<dbReference type="SUPFAM" id="SSF82171">
    <property type="entry name" value="DPP6 N-terminal domain-like"/>
    <property type="match status" value="1"/>
</dbReference>
<keyword evidence="8" id="KW-0966">Cell projection</keyword>
<evidence type="ECO:0000256" key="5">
    <source>
        <dbReference type="PROSITE-ProRule" id="PRU00473"/>
    </source>
</evidence>
<reference evidence="8 9" key="1">
    <citation type="submission" date="2017-10" db="EMBL/GenBank/DDBJ databases">
        <title>Paenichitinophaga pekingensis gen. nov., sp. nov., isolated from activated sludge.</title>
        <authorList>
            <person name="Jin D."/>
            <person name="Kong X."/>
            <person name="Deng Y."/>
            <person name="Bai Z."/>
        </authorList>
    </citation>
    <scope>NUCLEOTIDE SEQUENCE [LARGE SCALE GENOMIC DNA]</scope>
    <source>
        <strain evidence="8 9">13</strain>
    </source>
</reference>
<dbReference type="SUPFAM" id="SSF103088">
    <property type="entry name" value="OmpA-like"/>
    <property type="match status" value="1"/>
</dbReference>
<sequence>MKKQTLLLACLLAWSCISWAQAVNYTSAGKKAQHNYDKAVEALRFYRDDEAIKYLEAALKSSPNFIEAMGQMGFIRLQLKQYSEAIAYFEKMMQLDPDQLKLIGFAYSKSLAGTGKFQEALDMIQRYLEVARNTTNKPLLFRENMKFAVNNSQPVPFEPKNLGPNINSAEPEYFPSTTIDLSTLIFTRRVKNVNEDFFMSHKDSTHPWSPAVNMGEPINTSYNEGAQNISQDGEMIVFTGCDFPEGFGSCDIYYSIKENGQWSQPQNIGKAINTDAWETQPSLSADNQTLYFVRGTSNHGHDIYTSTRDRNGNWTTAVPLGSTINTDGNETTPFIHADNQTLFFASDGWPGYGQQDIFVSKRQADGSWGKPLNLGYPINTIEEDASLVVAADGKTAYFASDRPDGYGQLDIYSFELYPSIRPSRTIYVKGNVYDSLTREPLIAVIDLIDLSNGQTSATIRSDKTGNFLVPLPVGKDYAFNVNRRGYLFYSDHFTLTKDLDHSKPFERDIPLQPLAIDAEIVLKNIFFATKEYKLEAASEVELNKLVALLENNPGMKVEINGHTDNVGKDEDNMVLSRNRAKSVVDYIIAKGIDPGRITAKGYGETQPVADNNTEEGRAQNRRTTLKILSLH</sequence>
<proteinExistence type="predicted"/>
<keyword evidence="9" id="KW-1185">Reference proteome</keyword>
<dbReference type="InterPro" id="IPR036737">
    <property type="entry name" value="OmpA-like_sf"/>
</dbReference>
<dbReference type="SUPFAM" id="SSF48452">
    <property type="entry name" value="TPR-like"/>
    <property type="match status" value="1"/>
</dbReference>
<dbReference type="PANTHER" id="PTHR30329:SF21">
    <property type="entry name" value="LIPOPROTEIN YIAD-RELATED"/>
    <property type="match status" value="1"/>
</dbReference>
<dbReference type="InterPro" id="IPR006665">
    <property type="entry name" value="OmpA-like"/>
</dbReference>
<dbReference type="InterPro" id="IPR011990">
    <property type="entry name" value="TPR-like_helical_dom_sf"/>
</dbReference>
<evidence type="ECO:0000256" key="3">
    <source>
        <dbReference type="ARBA" id="ARBA00023237"/>
    </source>
</evidence>
<dbReference type="Proteomes" id="UP000220133">
    <property type="component" value="Chromosome"/>
</dbReference>
<dbReference type="EMBL" id="CP023777">
    <property type="protein sequence ID" value="ATL47315.1"/>
    <property type="molecule type" value="Genomic_DNA"/>
</dbReference>
<dbReference type="InterPro" id="IPR011659">
    <property type="entry name" value="WD40"/>
</dbReference>
<evidence type="ECO:0000256" key="1">
    <source>
        <dbReference type="ARBA" id="ARBA00004442"/>
    </source>
</evidence>
<dbReference type="InterPro" id="IPR011042">
    <property type="entry name" value="6-blade_b-propeller_TolB-like"/>
</dbReference>
<accession>A0A291QTQ3</accession>
<dbReference type="PRINTS" id="PR01021">
    <property type="entry name" value="OMPADOMAIN"/>
</dbReference>
<dbReference type="InterPro" id="IPR019734">
    <property type="entry name" value="TPR_rpt"/>
</dbReference>
<dbReference type="Gene3D" id="1.25.40.10">
    <property type="entry name" value="Tetratricopeptide repeat domain"/>
    <property type="match status" value="1"/>
</dbReference>
<feature type="chain" id="PRO_5013104192" evidence="6">
    <location>
        <begin position="21"/>
        <end position="631"/>
    </location>
</feature>
<feature type="signal peptide" evidence="6">
    <location>
        <begin position="1"/>
        <end position="20"/>
    </location>
</feature>
<evidence type="ECO:0000256" key="6">
    <source>
        <dbReference type="SAM" id="SignalP"/>
    </source>
</evidence>
<keyword evidence="4" id="KW-0802">TPR repeat</keyword>
<dbReference type="SUPFAM" id="SSF49464">
    <property type="entry name" value="Carboxypeptidase regulatory domain-like"/>
    <property type="match status" value="1"/>
</dbReference>
<dbReference type="Pfam" id="PF07676">
    <property type="entry name" value="PD40"/>
    <property type="match status" value="3"/>
</dbReference>
<dbReference type="PROSITE" id="PS50293">
    <property type="entry name" value="TPR_REGION"/>
    <property type="match status" value="1"/>
</dbReference>
<dbReference type="Gene3D" id="2.120.10.30">
    <property type="entry name" value="TolB, C-terminal domain"/>
    <property type="match status" value="1"/>
</dbReference>
<evidence type="ECO:0000256" key="4">
    <source>
        <dbReference type="PROSITE-ProRule" id="PRU00339"/>
    </source>
</evidence>
<dbReference type="InterPro" id="IPR008969">
    <property type="entry name" value="CarboxyPept-like_regulatory"/>
</dbReference>
<protein>
    <submittedName>
        <fullName evidence="8">Flagellar motor protein MotB</fullName>
    </submittedName>
</protein>
<organism evidence="8 9">
    <name type="scientific">Chitinophaga caeni</name>
    <dbReference type="NCBI Taxonomy" id="2029983"/>
    <lineage>
        <taxon>Bacteria</taxon>
        <taxon>Pseudomonadati</taxon>
        <taxon>Bacteroidota</taxon>
        <taxon>Chitinophagia</taxon>
        <taxon>Chitinophagales</taxon>
        <taxon>Chitinophagaceae</taxon>
        <taxon>Chitinophaga</taxon>
    </lineage>
</organism>
<dbReference type="KEGG" id="cbae:COR50_09095"/>
<gene>
    <name evidence="8" type="ORF">COR50_09095</name>
</gene>
<keyword evidence="3" id="KW-0998">Cell outer membrane</keyword>
<comment type="subcellular location">
    <subcellularLocation>
        <location evidence="1">Cell outer membrane</location>
    </subcellularLocation>
</comment>
<evidence type="ECO:0000313" key="8">
    <source>
        <dbReference type="EMBL" id="ATL47315.1"/>
    </source>
</evidence>
<keyword evidence="8" id="KW-0969">Cilium</keyword>
<dbReference type="Pfam" id="PF13181">
    <property type="entry name" value="TPR_8"/>
    <property type="match status" value="1"/>
</dbReference>
<dbReference type="PRINTS" id="PR01023">
    <property type="entry name" value="NAFLGMOTY"/>
</dbReference>
<evidence type="ECO:0000313" key="9">
    <source>
        <dbReference type="Proteomes" id="UP000220133"/>
    </source>
</evidence>
<evidence type="ECO:0000259" key="7">
    <source>
        <dbReference type="PROSITE" id="PS51123"/>
    </source>
</evidence>
<name>A0A291QTQ3_9BACT</name>
<dbReference type="InterPro" id="IPR050330">
    <property type="entry name" value="Bact_OuterMem_StrucFunc"/>
</dbReference>
<dbReference type="GO" id="GO:0009279">
    <property type="term" value="C:cell outer membrane"/>
    <property type="evidence" value="ECO:0007669"/>
    <property type="project" value="UniProtKB-SubCell"/>
</dbReference>
<dbReference type="Pfam" id="PF00691">
    <property type="entry name" value="OmpA"/>
    <property type="match status" value="1"/>
</dbReference>
<dbReference type="Gene3D" id="3.30.1330.60">
    <property type="entry name" value="OmpA-like domain"/>
    <property type="match status" value="1"/>
</dbReference>
<dbReference type="RefSeq" id="WP_098193697.1">
    <property type="nucleotide sequence ID" value="NZ_CP023777.1"/>
</dbReference>
<keyword evidence="2 5" id="KW-0472">Membrane</keyword>
<keyword evidence="6" id="KW-0732">Signal</keyword>
<dbReference type="AlphaFoldDB" id="A0A291QTQ3"/>
<evidence type="ECO:0000256" key="2">
    <source>
        <dbReference type="ARBA" id="ARBA00023136"/>
    </source>
</evidence>
<feature type="domain" description="OmpA-like" evidence="7">
    <location>
        <begin position="514"/>
        <end position="631"/>
    </location>
</feature>